<feature type="non-terminal residue" evidence="1">
    <location>
        <position position="14"/>
    </location>
</feature>
<evidence type="ECO:0000313" key="1">
    <source>
        <dbReference type="EMBL" id="ELP68747.1"/>
    </source>
</evidence>
<protein>
    <submittedName>
        <fullName evidence="1">Uncharacterized protein</fullName>
    </submittedName>
</protein>
<dbReference type="EMBL" id="AEJB01000203">
    <property type="protein sequence ID" value="ELP68747.1"/>
    <property type="molecule type" value="Genomic_DNA"/>
</dbReference>
<name>L7FBV4_STRT8</name>
<reference evidence="1 2" key="1">
    <citation type="journal article" date="2011" name="Plasmid">
        <title>Streptomyces turgidiscabies Car8 contains a modular pathogenicity island that shares virulence genes with other actinobacterial plant pathogens.</title>
        <authorList>
            <person name="Huguet-Tapia J.C."/>
            <person name="Badger J.H."/>
            <person name="Loria R."/>
            <person name="Pettis G.S."/>
        </authorList>
    </citation>
    <scope>NUCLEOTIDE SEQUENCE [LARGE SCALE GENOMIC DNA]</scope>
    <source>
        <strain evidence="1 2">Car8</strain>
    </source>
</reference>
<proteinExistence type="predicted"/>
<accession>L7FBV4</accession>
<sequence length="14" mass="1656">MRTRPVQGRRGVWG</sequence>
<comment type="caution">
    <text evidence="1">The sequence shown here is derived from an EMBL/GenBank/DDBJ whole genome shotgun (WGS) entry which is preliminary data.</text>
</comment>
<organism evidence="1 2">
    <name type="scientific">Streptomyces turgidiscabies (strain Car8)</name>
    <dbReference type="NCBI Taxonomy" id="698760"/>
    <lineage>
        <taxon>Bacteria</taxon>
        <taxon>Bacillati</taxon>
        <taxon>Actinomycetota</taxon>
        <taxon>Actinomycetes</taxon>
        <taxon>Kitasatosporales</taxon>
        <taxon>Streptomycetaceae</taxon>
        <taxon>Streptomyces</taxon>
    </lineage>
</organism>
<gene>
    <name evidence="1" type="ORF">STRTUCAR8_05171</name>
</gene>
<evidence type="ECO:0000313" key="2">
    <source>
        <dbReference type="Proteomes" id="UP000010931"/>
    </source>
</evidence>
<keyword evidence="2" id="KW-1185">Reference proteome</keyword>
<dbReference type="Proteomes" id="UP000010931">
    <property type="component" value="Unassembled WGS sequence"/>
</dbReference>